<keyword evidence="6" id="KW-1185">Reference proteome</keyword>
<feature type="domain" description="Pilus formation protein N-terminal" evidence="4">
    <location>
        <begin position="38"/>
        <end position="107"/>
    </location>
</feature>
<evidence type="ECO:0000313" key="6">
    <source>
        <dbReference type="Proteomes" id="UP001301442"/>
    </source>
</evidence>
<dbReference type="Proteomes" id="UP001301442">
    <property type="component" value="Chromosome"/>
</dbReference>
<name>A0ABZ0GTR4_9GAMM</name>
<evidence type="ECO:0000313" key="5">
    <source>
        <dbReference type="EMBL" id="WOH39195.1"/>
    </source>
</evidence>
<accession>A0ABZ0GTR4</accession>
<comment type="similarity">
    <text evidence="1">Belongs to the bacterial secretin family.</text>
</comment>
<dbReference type="RefSeq" id="WP_348397962.1">
    <property type="nucleotide sequence ID" value="NZ_CP136600.1"/>
</dbReference>
<evidence type="ECO:0000256" key="2">
    <source>
        <dbReference type="SAM" id="MobiDB-lite"/>
    </source>
</evidence>
<reference evidence="5 6" key="1">
    <citation type="submission" date="2023-09" db="EMBL/GenBank/DDBJ databases">
        <authorList>
            <person name="Qi X."/>
        </authorList>
    </citation>
    <scope>NUCLEOTIDE SEQUENCE [LARGE SCALE GENOMIC DNA]</scope>
    <source>
        <strain evidence="5 6">S1-1</strain>
    </source>
</reference>
<dbReference type="InterPro" id="IPR032789">
    <property type="entry name" value="T2SS-T3SS_pil_N"/>
</dbReference>
<dbReference type="PANTHER" id="PTHR30332:SF17">
    <property type="entry name" value="TYPE IV PILIATION SYSTEM PROTEIN DR_0774-RELATED"/>
    <property type="match status" value="1"/>
</dbReference>
<dbReference type="PRINTS" id="PR00811">
    <property type="entry name" value="BCTERIALGSPD"/>
</dbReference>
<feature type="region of interest" description="Disordered" evidence="2">
    <location>
        <begin position="450"/>
        <end position="493"/>
    </location>
</feature>
<protein>
    <submittedName>
        <fullName evidence="5">Type II and III secretion system protein family protein</fullName>
    </submittedName>
</protein>
<dbReference type="PROSITE" id="PS00875">
    <property type="entry name" value="T2SP_D"/>
    <property type="match status" value="1"/>
</dbReference>
<dbReference type="InterPro" id="IPR004845">
    <property type="entry name" value="T2SS_GspD_CS"/>
</dbReference>
<sequence>MKIISTVVPFLVLTLILVSGGWNMPVAVAGGPTAKEDNTVKLPIFKSRNLKMKHDVHRVSVGNPDIADILVLRDDELYVVGKTLGHTNVIIWDENDKVVDIFNLEVSHDLNGLRERFYNYLPKEQIGIESSQGQLVLSGQSSSLTKMNMAVELARSYAEAASVGKTKSEVLNMLSVGGGQQVMLEVTVAEVQSEVARRLDSKMLMRFDGNDGSGGIINGGDFFDALGLDSSISSGFFGTYLSGDMLLNFAFDVAKQHGLAKILAEPNITALSGQKAEFLSGGEYPIPVPNRDGITIQYRDFGVGVSFIPTVLDSGKINLNLNVLVSELSTTGALGVTPDDTNSTLIVPSITKRTTATTVELGDGQTIAIGGLISDTLREGVDKIPGLGDIPVLGQLFRSQEFVKGQTELVIMVTPRLVRPFNKNGVELPTDNFVPVSDLEFYLLGSMTKKVQPKQEDEKSPNQIDDQGQEMLPDDGGTQSTYGHELSPEESGE</sequence>
<proteinExistence type="inferred from homology"/>
<dbReference type="InterPro" id="IPR004846">
    <property type="entry name" value="T2SS/T3SS_dom"/>
</dbReference>
<evidence type="ECO:0000256" key="1">
    <source>
        <dbReference type="RuleBase" id="RU004003"/>
    </source>
</evidence>
<dbReference type="InterPro" id="IPR001775">
    <property type="entry name" value="GspD/PilQ"/>
</dbReference>
<dbReference type="EMBL" id="CP136600">
    <property type="protein sequence ID" value="WOH39195.1"/>
    <property type="molecule type" value="Genomic_DNA"/>
</dbReference>
<gene>
    <name evidence="5" type="ORF">RI844_08220</name>
</gene>
<dbReference type="InterPro" id="IPR050810">
    <property type="entry name" value="Bact_Secretion_Sys_Channel"/>
</dbReference>
<organism evidence="5 6">
    <name type="scientific">Thalassotalea fonticola</name>
    <dbReference type="NCBI Taxonomy" id="3065649"/>
    <lineage>
        <taxon>Bacteria</taxon>
        <taxon>Pseudomonadati</taxon>
        <taxon>Pseudomonadota</taxon>
        <taxon>Gammaproteobacteria</taxon>
        <taxon>Alteromonadales</taxon>
        <taxon>Colwelliaceae</taxon>
        <taxon>Thalassotalea</taxon>
    </lineage>
</organism>
<feature type="domain" description="Type II/III secretion system secretin-like" evidence="3">
    <location>
        <begin position="255"/>
        <end position="419"/>
    </location>
</feature>
<dbReference type="Pfam" id="PF00263">
    <property type="entry name" value="Secretin"/>
    <property type="match status" value="1"/>
</dbReference>
<evidence type="ECO:0000259" key="4">
    <source>
        <dbReference type="Pfam" id="PF13629"/>
    </source>
</evidence>
<evidence type="ECO:0000259" key="3">
    <source>
        <dbReference type="Pfam" id="PF00263"/>
    </source>
</evidence>
<dbReference type="PANTHER" id="PTHR30332">
    <property type="entry name" value="PROBABLE GENERAL SECRETION PATHWAY PROTEIN D"/>
    <property type="match status" value="1"/>
</dbReference>
<dbReference type="Pfam" id="PF13629">
    <property type="entry name" value="T2SS-T3SS_pil_N"/>
    <property type="match status" value="1"/>
</dbReference>